<keyword evidence="2" id="KW-1185">Reference proteome</keyword>
<name>A0AAV7GA49_DENCH</name>
<accession>A0AAV7GA49</accession>
<comment type="caution">
    <text evidence="1">The sequence shown here is derived from an EMBL/GenBank/DDBJ whole genome shotgun (WGS) entry which is preliminary data.</text>
</comment>
<evidence type="ECO:0000313" key="2">
    <source>
        <dbReference type="Proteomes" id="UP000775213"/>
    </source>
</evidence>
<evidence type="ECO:0000313" key="1">
    <source>
        <dbReference type="EMBL" id="KAH0458669.1"/>
    </source>
</evidence>
<reference evidence="1 2" key="1">
    <citation type="journal article" date="2021" name="Hortic Res">
        <title>Chromosome-scale assembly of the Dendrobium chrysotoxum genome enhances the understanding of orchid evolution.</title>
        <authorList>
            <person name="Zhang Y."/>
            <person name="Zhang G.Q."/>
            <person name="Zhang D."/>
            <person name="Liu X.D."/>
            <person name="Xu X.Y."/>
            <person name="Sun W.H."/>
            <person name="Yu X."/>
            <person name="Zhu X."/>
            <person name="Wang Z.W."/>
            <person name="Zhao X."/>
            <person name="Zhong W.Y."/>
            <person name="Chen H."/>
            <person name="Yin W.L."/>
            <person name="Huang T."/>
            <person name="Niu S.C."/>
            <person name="Liu Z.J."/>
        </authorList>
    </citation>
    <scope>NUCLEOTIDE SEQUENCE [LARGE SCALE GENOMIC DNA]</scope>
    <source>
        <strain evidence="1">Lindl</strain>
    </source>
</reference>
<organism evidence="1 2">
    <name type="scientific">Dendrobium chrysotoxum</name>
    <name type="common">Orchid</name>
    <dbReference type="NCBI Taxonomy" id="161865"/>
    <lineage>
        <taxon>Eukaryota</taxon>
        <taxon>Viridiplantae</taxon>
        <taxon>Streptophyta</taxon>
        <taxon>Embryophyta</taxon>
        <taxon>Tracheophyta</taxon>
        <taxon>Spermatophyta</taxon>
        <taxon>Magnoliopsida</taxon>
        <taxon>Liliopsida</taxon>
        <taxon>Asparagales</taxon>
        <taxon>Orchidaceae</taxon>
        <taxon>Epidendroideae</taxon>
        <taxon>Malaxideae</taxon>
        <taxon>Dendrobiinae</taxon>
        <taxon>Dendrobium</taxon>
    </lineage>
</organism>
<sequence>MIVYYFIDLTHTITGDQVLYNSSGVVALIEAQYWLQLLLSSSIQSCRRQLYTADIGTVVFWPYFGAWRSEVQAQEWGRLVENDLVAMQQRWDASRRKIGEEPSKSGVRGKRPRSLWCQMDIGYSVAPVKVKVIGPLRLTRRVKVIGILYLSERVKVIRLLHLTRRLKVIRLLRLTRGVKVIGLLYLTRRVKGIPTSPLLQDDRRIVQDDVLQKMASENPKNSILPPNIIPDDRRIVLDDVQNLT</sequence>
<dbReference type="AlphaFoldDB" id="A0AAV7GA49"/>
<proteinExistence type="predicted"/>
<protein>
    <submittedName>
        <fullName evidence="1">Uncharacterized protein</fullName>
    </submittedName>
</protein>
<dbReference type="Proteomes" id="UP000775213">
    <property type="component" value="Unassembled WGS sequence"/>
</dbReference>
<gene>
    <name evidence="1" type="ORF">IEQ34_011483</name>
</gene>
<dbReference type="EMBL" id="JAGFBR010000011">
    <property type="protein sequence ID" value="KAH0458669.1"/>
    <property type="molecule type" value="Genomic_DNA"/>
</dbReference>